<dbReference type="AlphaFoldDB" id="A0A1J0AH28"/>
<dbReference type="Gene3D" id="3.40.30.10">
    <property type="entry name" value="Glutaredoxin"/>
    <property type="match status" value="1"/>
</dbReference>
<feature type="domain" description="GST N-terminal" evidence="1">
    <location>
        <begin position="42"/>
        <end position="123"/>
    </location>
</feature>
<dbReference type="SUPFAM" id="SSF52833">
    <property type="entry name" value="Thioredoxin-like"/>
    <property type="match status" value="1"/>
</dbReference>
<dbReference type="Proteomes" id="UP000180235">
    <property type="component" value="Chromosome"/>
</dbReference>
<protein>
    <submittedName>
        <fullName evidence="2">Glutathione S-transferase</fullName>
        <ecNumber evidence="2">2.5.1.18</ecNumber>
    </submittedName>
</protein>
<dbReference type="InterPro" id="IPR050983">
    <property type="entry name" value="GST_Omega/HSP26"/>
</dbReference>
<dbReference type="SUPFAM" id="SSF47616">
    <property type="entry name" value="GST C-terminal domain-like"/>
    <property type="match status" value="1"/>
</dbReference>
<dbReference type="InterPro" id="IPR004045">
    <property type="entry name" value="Glutathione_S-Trfase_N"/>
</dbReference>
<gene>
    <name evidence="2" type="primary">gst-5</name>
    <name evidence="2" type="ORF">GlitD10_2901</name>
</gene>
<keyword evidence="2" id="KW-0808">Transferase</keyword>
<dbReference type="Pfam" id="PF13409">
    <property type="entry name" value="GST_N_2"/>
    <property type="match status" value="1"/>
</dbReference>
<dbReference type="CDD" id="cd00570">
    <property type="entry name" value="GST_N_family"/>
    <property type="match status" value="1"/>
</dbReference>
<proteinExistence type="predicted"/>
<dbReference type="InterPro" id="IPR036249">
    <property type="entry name" value="Thioredoxin-like_sf"/>
</dbReference>
<dbReference type="EMBL" id="CP017675">
    <property type="protein sequence ID" value="APB35246.1"/>
    <property type="molecule type" value="Genomic_DNA"/>
</dbReference>
<dbReference type="PROSITE" id="PS51354">
    <property type="entry name" value="GLUTAREDOXIN_2"/>
    <property type="match status" value="1"/>
</dbReference>
<dbReference type="PANTHER" id="PTHR43968">
    <property type="match status" value="1"/>
</dbReference>
<dbReference type="GO" id="GO:0004364">
    <property type="term" value="F:glutathione transferase activity"/>
    <property type="evidence" value="ECO:0007669"/>
    <property type="project" value="UniProtKB-EC"/>
</dbReference>
<reference evidence="2 3" key="1">
    <citation type="submission" date="2016-10" db="EMBL/GenBank/DDBJ databases">
        <title>Description of Gloeomargarita lithophora gen. nov., sp. nov., a thylakoid-bearing basal-branching cyanobacterium with intracellular carbonates, and proposal for Gloeomargaritales ord. nov.</title>
        <authorList>
            <person name="Moreira D."/>
            <person name="Tavera R."/>
            <person name="Benzerara K."/>
            <person name="Skouri-Panet F."/>
            <person name="Couradeau E."/>
            <person name="Gerard E."/>
            <person name="Loussert C."/>
            <person name="Novelo E."/>
            <person name="Zivanovic Y."/>
            <person name="Lopez-Garcia P."/>
        </authorList>
    </citation>
    <scope>NUCLEOTIDE SEQUENCE [LARGE SCALE GENOMIC DNA]</scope>
    <source>
        <strain evidence="2 3">D10</strain>
    </source>
</reference>
<dbReference type="PROSITE" id="PS50404">
    <property type="entry name" value="GST_NTER"/>
    <property type="match status" value="1"/>
</dbReference>
<dbReference type="EC" id="2.5.1.18" evidence="2"/>
<dbReference type="GO" id="GO:0005737">
    <property type="term" value="C:cytoplasm"/>
    <property type="evidence" value="ECO:0007669"/>
    <property type="project" value="TreeGrafter"/>
</dbReference>
<keyword evidence="3" id="KW-1185">Reference proteome</keyword>
<evidence type="ECO:0000259" key="1">
    <source>
        <dbReference type="PROSITE" id="PS50404"/>
    </source>
</evidence>
<dbReference type="InterPro" id="IPR036282">
    <property type="entry name" value="Glutathione-S-Trfase_C_sf"/>
</dbReference>
<dbReference type="PANTHER" id="PTHR43968:SF14">
    <property type="entry name" value="GLUTATHIONE S-TRANSFERASE"/>
    <property type="match status" value="1"/>
</dbReference>
<dbReference type="KEGG" id="glt:GlitD10_2901"/>
<dbReference type="STRING" id="1188229.GlitD10_2901"/>
<name>A0A1J0AH28_9CYAN</name>
<sequence>MTPLTWPELAALDHWSVDRVNGSTNAQAHLRLFGQSEAEVRVTLYRDHHAWCPYCQKVWLWLEEKCIPYRIVKVTMFCYGQKEAWYTRKVRSGMLPAIELDGRLITESDDILIALEQVFGALEIGLETPAAMPLRRLERLLFRAWCTWLCQPSFSMRQEQANQEQFQRVVDQVEEALNRTPGAYFLDDFSAIDVIFTPYVERMHASLYYSNLI</sequence>
<evidence type="ECO:0000313" key="3">
    <source>
        <dbReference type="Proteomes" id="UP000180235"/>
    </source>
</evidence>
<evidence type="ECO:0000313" key="2">
    <source>
        <dbReference type="EMBL" id="APB35246.1"/>
    </source>
</evidence>
<dbReference type="Gene3D" id="1.20.1050.10">
    <property type="match status" value="1"/>
</dbReference>
<organism evidence="2 3">
    <name type="scientific">Gloeomargarita lithophora Alchichica-D10</name>
    <dbReference type="NCBI Taxonomy" id="1188229"/>
    <lineage>
        <taxon>Bacteria</taxon>
        <taxon>Bacillati</taxon>
        <taxon>Cyanobacteriota</taxon>
        <taxon>Cyanophyceae</taxon>
        <taxon>Gloeomargaritales</taxon>
        <taxon>Gloeomargaritaceae</taxon>
        <taxon>Gloeomargarita</taxon>
    </lineage>
</organism>
<dbReference type="OrthoDB" id="571448at2"/>
<accession>A0A1J0AH28</accession>